<dbReference type="eggNOG" id="ENOG502QVH6">
    <property type="taxonomic scope" value="Eukaryota"/>
</dbReference>
<dbReference type="Proteomes" id="UP000032304">
    <property type="component" value="Chromosome 2"/>
</dbReference>
<dbReference type="Gene3D" id="2.60.120.340">
    <property type="entry name" value="Nucleoplasmin core domain"/>
    <property type="match status" value="1"/>
</dbReference>
<feature type="transmembrane region" description="Helical" evidence="2">
    <location>
        <begin position="18"/>
        <end position="45"/>
    </location>
</feature>
<feature type="compositionally biased region" description="Acidic residues" evidence="1">
    <location>
        <begin position="240"/>
        <end position="262"/>
    </location>
</feature>
<evidence type="ECO:0000313" key="5">
    <source>
        <dbReference type="Proteomes" id="UP000032304"/>
    </source>
</evidence>
<dbReference type="InterPro" id="IPR041232">
    <property type="entry name" value="NPL"/>
</dbReference>
<keyword evidence="2" id="KW-1133">Transmembrane helix</keyword>
<dbReference type="EMBL" id="CM001741">
    <property type="protein sequence ID" value="KJB17201.1"/>
    <property type="molecule type" value="Genomic_DNA"/>
</dbReference>
<organism evidence="4 5">
    <name type="scientific">Gossypium raimondii</name>
    <name type="common">Peruvian cotton</name>
    <name type="synonym">Gossypium klotzschianum subsp. raimondii</name>
    <dbReference type="NCBI Taxonomy" id="29730"/>
    <lineage>
        <taxon>Eukaryota</taxon>
        <taxon>Viridiplantae</taxon>
        <taxon>Streptophyta</taxon>
        <taxon>Embryophyta</taxon>
        <taxon>Tracheophyta</taxon>
        <taxon>Spermatophyta</taxon>
        <taxon>Magnoliopsida</taxon>
        <taxon>eudicotyledons</taxon>
        <taxon>Gunneridae</taxon>
        <taxon>Pentapetalae</taxon>
        <taxon>rosids</taxon>
        <taxon>malvids</taxon>
        <taxon>Malvales</taxon>
        <taxon>Malvaceae</taxon>
        <taxon>Malvoideae</taxon>
        <taxon>Gossypium</taxon>
    </lineage>
</organism>
<feature type="compositionally biased region" description="Polar residues" evidence="1">
    <location>
        <begin position="208"/>
        <end position="218"/>
    </location>
</feature>
<evidence type="ECO:0000259" key="3">
    <source>
        <dbReference type="Pfam" id="PF17800"/>
    </source>
</evidence>
<accession>A0A0D2QJU8</accession>
<keyword evidence="2" id="KW-0472">Membrane</keyword>
<feature type="region of interest" description="Disordered" evidence="1">
    <location>
        <begin position="201"/>
        <end position="340"/>
    </location>
</feature>
<protein>
    <recommendedName>
        <fullName evidence="3">Nucleoplasmin-like domain-containing protein</fullName>
    </recommendedName>
</protein>
<feature type="compositionally biased region" description="Low complexity" evidence="1">
    <location>
        <begin position="322"/>
        <end position="339"/>
    </location>
</feature>
<proteinExistence type="predicted"/>
<dbReference type="AlphaFoldDB" id="A0A0D2QJU8"/>
<keyword evidence="5" id="KW-1185">Reference proteome</keyword>
<evidence type="ECO:0000256" key="2">
    <source>
        <dbReference type="SAM" id="Phobius"/>
    </source>
</evidence>
<dbReference type="Gramene" id="KJB17201">
    <property type="protein sequence ID" value="KJB17201"/>
    <property type="gene ID" value="B456_002G243000"/>
</dbReference>
<dbReference type="Pfam" id="PF17800">
    <property type="entry name" value="NPL"/>
    <property type="match status" value="1"/>
</dbReference>
<feature type="domain" description="Nucleoplasmin-like" evidence="3">
    <location>
        <begin position="80"/>
        <end position="178"/>
    </location>
</feature>
<reference evidence="4 5" key="1">
    <citation type="journal article" date="2012" name="Nature">
        <title>Repeated polyploidization of Gossypium genomes and the evolution of spinnable cotton fibres.</title>
        <authorList>
            <person name="Paterson A.H."/>
            <person name="Wendel J.F."/>
            <person name="Gundlach H."/>
            <person name="Guo H."/>
            <person name="Jenkins J."/>
            <person name="Jin D."/>
            <person name="Llewellyn D."/>
            <person name="Showmaker K.C."/>
            <person name="Shu S."/>
            <person name="Udall J."/>
            <person name="Yoo M.J."/>
            <person name="Byers R."/>
            <person name="Chen W."/>
            <person name="Doron-Faigenboim A."/>
            <person name="Duke M.V."/>
            <person name="Gong L."/>
            <person name="Grimwood J."/>
            <person name="Grover C."/>
            <person name="Grupp K."/>
            <person name="Hu G."/>
            <person name="Lee T.H."/>
            <person name="Li J."/>
            <person name="Lin L."/>
            <person name="Liu T."/>
            <person name="Marler B.S."/>
            <person name="Page J.T."/>
            <person name="Roberts A.W."/>
            <person name="Romanel E."/>
            <person name="Sanders W.S."/>
            <person name="Szadkowski E."/>
            <person name="Tan X."/>
            <person name="Tang H."/>
            <person name="Xu C."/>
            <person name="Wang J."/>
            <person name="Wang Z."/>
            <person name="Zhang D."/>
            <person name="Zhang L."/>
            <person name="Ashrafi H."/>
            <person name="Bedon F."/>
            <person name="Bowers J.E."/>
            <person name="Brubaker C.L."/>
            <person name="Chee P.W."/>
            <person name="Das S."/>
            <person name="Gingle A.R."/>
            <person name="Haigler C.H."/>
            <person name="Harker D."/>
            <person name="Hoffmann L.V."/>
            <person name="Hovav R."/>
            <person name="Jones D.C."/>
            <person name="Lemke C."/>
            <person name="Mansoor S."/>
            <person name="ur Rahman M."/>
            <person name="Rainville L.N."/>
            <person name="Rambani A."/>
            <person name="Reddy U.K."/>
            <person name="Rong J.K."/>
            <person name="Saranga Y."/>
            <person name="Scheffler B.E."/>
            <person name="Scheffler J.A."/>
            <person name="Stelly D.M."/>
            <person name="Triplett B.A."/>
            <person name="Van Deynze A."/>
            <person name="Vaslin M.F."/>
            <person name="Waghmare V.N."/>
            <person name="Walford S.A."/>
            <person name="Wright R.J."/>
            <person name="Zaki E.A."/>
            <person name="Zhang T."/>
            <person name="Dennis E.S."/>
            <person name="Mayer K.F."/>
            <person name="Peterson D.G."/>
            <person name="Rokhsar D.S."/>
            <person name="Wang X."/>
            <person name="Schmutz J."/>
        </authorList>
    </citation>
    <scope>NUCLEOTIDE SEQUENCE [LARGE SCALE GENOMIC DNA]</scope>
</reference>
<evidence type="ECO:0000313" key="4">
    <source>
        <dbReference type="EMBL" id="KJB17201.1"/>
    </source>
</evidence>
<gene>
    <name evidence="4" type="ORF">B456_002G243000</name>
</gene>
<dbReference type="STRING" id="29730.A0A0D2QJU8"/>
<feature type="compositionally biased region" description="Acidic residues" evidence="1">
    <location>
        <begin position="220"/>
        <end position="231"/>
    </location>
</feature>
<keyword evidence="2" id="KW-0812">Transmembrane</keyword>
<evidence type="ECO:0000256" key="1">
    <source>
        <dbReference type="SAM" id="MobiDB-lite"/>
    </source>
</evidence>
<name>A0A0D2QJU8_GOSRA</name>
<sequence length="351" mass="38660">MCCMGSKLLNYRRNLLSVFSFLSSFSPFSFLQILCWISVLIKLIIKKGGKRRNFILGNFFSKKKTRKNPNFTSLTLSMEFWGAEVKSGQNFEVELEDDGSRILHLSQVAVGEGTGDNKKLKRKETICLYLKFKNEKFFVGTLSLEKCPQIALDLALHDKFELSHTRKNGSVYFTGYYVGKSQGSDTESEEDLLEPTINLVKSVPAASDPTTTEQVTIVSSDEDEEPSDEQEPCMLVNGENDSDDAGSDEDDGEEDSSDEDQNTPENAGLSRKRPAKSSMKTPAAPKKKAKLVTPQKTVHSGADSKKAGGHTTTPHPSKKAGKTSAAAAQATQTPTSSGSIPLQVHHHIFWR</sequence>